<evidence type="ECO:0000256" key="3">
    <source>
        <dbReference type="ARBA" id="ARBA00022750"/>
    </source>
</evidence>
<feature type="non-terminal residue" evidence="7">
    <location>
        <position position="1"/>
    </location>
</feature>
<dbReference type="InterPro" id="IPR033121">
    <property type="entry name" value="PEPTIDASE_A1"/>
</dbReference>
<proteinExistence type="inferred from homology"/>
<organism evidence="7 8">
    <name type="scientific">Prorocentrum cordatum</name>
    <dbReference type="NCBI Taxonomy" id="2364126"/>
    <lineage>
        <taxon>Eukaryota</taxon>
        <taxon>Sar</taxon>
        <taxon>Alveolata</taxon>
        <taxon>Dinophyceae</taxon>
        <taxon>Prorocentrales</taxon>
        <taxon>Prorocentraceae</taxon>
        <taxon>Prorocentrum</taxon>
    </lineage>
</organism>
<dbReference type="PANTHER" id="PTHR47966">
    <property type="entry name" value="BETA-SITE APP-CLEAVING ENZYME, ISOFORM A-RELATED"/>
    <property type="match status" value="1"/>
</dbReference>
<name>A0ABN9XJU5_9DINO</name>
<keyword evidence="3" id="KW-0064">Aspartyl protease</keyword>
<feature type="non-terminal residue" evidence="7">
    <location>
        <position position="387"/>
    </location>
</feature>
<protein>
    <recommendedName>
        <fullName evidence="6">Peptidase A1 domain-containing protein</fullName>
    </recommendedName>
</protein>
<dbReference type="PANTHER" id="PTHR47966:SF51">
    <property type="entry name" value="BETA-SITE APP-CLEAVING ENZYME, ISOFORM A-RELATED"/>
    <property type="match status" value="1"/>
</dbReference>
<dbReference type="Pfam" id="PF00026">
    <property type="entry name" value="Asp"/>
    <property type="match status" value="1"/>
</dbReference>
<feature type="domain" description="Peptidase A1" evidence="6">
    <location>
        <begin position="176"/>
        <end position="387"/>
    </location>
</feature>
<evidence type="ECO:0000313" key="7">
    <source>
        <dbReference type="EMBL" id="CAK0898266.1"/>
    </source>
</evidence>
<gene>
    <name evidence="7" type="ORF">PCOR1329_LOCUS76178</name>
</gene>
<comment type="similarity">
    <text evidence="1">Belongs to the peptidase A1 family.</text>
</comment>
<keyword evidence="4" id="KW-0378">Hydrolase</keyword>
<evidence type="ECO:0000256" key="5">
    <source>
        <dbReference type="SAM" id="MobiDB-lite"/>
    </source>
</evidence>
<dbReference type="InterPro" id="IPR001461">
    <property type="entry name" value="Aspartic_peptidase_A1"/>
</dbReference>
<evidence type="ECO:0000313" key="8">
    <source>
        <dbReference type="Proteomes" id="UP001189429"/>
    </source>
</evidence>
<evidence type="ECO:0000256" key="2">
    <source>
        <dbReference type="ARBA" id="ARBA00022670"/>
    </source>
</evidence>
<evidence type="ECO:0000259" key="6">
    <source>
        <dbReference type="PROSITE" id="PS51767"/>
    </source>
</evidence>
<dbReference type="Gene3D" id="2.40.70.10">
    <property type="entry name" value="Acid Proteases"/>
    <property type="match status" value="1"/>
</dbReference>
<accession>A0ABN9XJU5</accession>
<dbReference type="InterPro" id="IPR021109">
    <property type="entry name" value="Peptidase_aspartic_dom_sf"/>
</dbReference>
<dbReference type="EMBL" id="CAUYUJ010020448">
    <property type="protein sequence ID" value="CAK0898266.1"/>
    <property type="molecule type" value="Genomic_DNA"/>
</dbReference>
<dbReference type="SUPFAM" id="SSF50630">
    <property type="entry name" value="Acid proteases"/>
    <property type="match status" value="1"/>
</dbReference>
<dbReference type="Proteomes" id="UP001189429">
    <property type="component" value="Unassembled WGS sequence"/>
</dbReference>
<dbReference type="CDD" id="cd05471">
    <property type="entry name" value="pepsin_like"/>
    <property type="match status" value="1"/>
</dbReference>
<dbReference type="PROSITE" id="PS51767">
    <property type="entry name" value="PEPTIDASE_A1"/>
    <property type="match status" value="1"/>
</dbReference>
<dbReference type="InterPro" id="IPR034164">
    <property type="entry name" value="Pepsin-like_dom"/>
</dbReference>
<feature type="compositionally biased region" description="Basic residues" evidence="5">
    <location>
        <begin position="81"/>
        <end position="90"/>
    </location>
</feature>
<comment type="caution">
    <text evidence="7">The sequence shown here is derived from an EMBL/GenBank/DDBJ whole genome shotgun (WGS) entry which is preliminary data.</text>
</comment>
<evidence type="ECO:0000256" key="1">
    <source>
        <dbReference type="ARBA" id="ARBA00007447"/>
    </source>
</evidence>
<reference evidence="7" key="1">
    <citation type="submission" date="2023-10" db="EMBL/GenBank/DDBJ databases">
        <authorList>
            <person name="Chen Y."/>
            <person name="Shah S."/>
            <person name="Dougan E. K."/>
            <person name="Thang M."/>
            <person name="Chan C."/>
        </authorList>
    </citation>
    <scope>NUCLEOTIDE SEQUENCE [LARGE SCALE GENOMIC DNA]</scope>
</reference>
<keyword evidence="2" id="KW-0645">Protease</keyword>
<sequence>VVSPQAPPSQPFQCEQFCLARVIQLSARVYFHIKDALARLRGVPGLGGGWLPALLEGRSIASGAVPPRPPAAPRDAPAPLRPRRAGRHARGGGELARRRAGPGPAAAGLLRAGILCIFHEPVRAGVATAGGGAAAASQLRARARVWQVVLEAVPCAAARGQGSVRGDGLEQLRESVRRAHRRGDGSIPGWLRRDGGPVVLDLFRASLRTTKGLRSRINARTATLRTSRRSGSCSTLGEAQLHIEFGTGRIDGPQAVEDFHVGPFTVYNQTFGMIQVQDGKVFEEVPFEGILGLGFPSMSANGVTPFFDNVVKQKTLSKSEFSFYFSRESKAGNAVFWGGVDPAFYSEPIEYFHVDDPYYWSVPLLSFKIGNQTMLGEGAPGNGAMLE</sequence>
<keyword evidence="8" id="KW-1185">Reference proteome</keyword>
<evidence type="ECO:0000256" key="4">
    <source>
        <dbReference type="ARBA" id="ARBA00022801"/>
    </source>
</evidence>
<feature type="region of interest" description="Disordered" evidence="5">
    <location>
        <begin position="62"/>
        <end position="101"/>
    </location>
</feature>